<keyword evidence="2" id="KW-0012">Acyltransferase</keyword>
<dbReference type="Gene3D" id="3.40.630.30">
    <property type="match status" value="1"/>
</dbReference>
<feature type="domain" description="N-acetyltransferase" evidence="3">
    <location>
        <begin position="3"/>
        <end position="147"/>
    </location>
</feature>
<name>A0ABD5IVP5_9BACL</name>
<dbReference type="InterPro" id="IPR016181">
    <property type="entry name" value="Acyl_CoA_acyltransferase"/>
</dbReference>
<evidence type="ECO:0000259" key="3">
    <source>
        <dbReference type="PROSITE" id="PS51186"/>
    </source>
</evidence>
<evidence type="ECO:0000256" key="1">
    <source>
        <dbReference type="ARBA" id="ARBA00022679"/>
    </source>
</evidence>
<dbReference type="GO" id="GO:0016746">
    <property type="term" value="F:acyltransferase activity"/>
    <property type="evidence" value="ECO:0007669"/>
    <property type="project" value="UniProtKB-KW"/>
</dbReference>
<proteinExistence type="predicted"/>
<dbReference type="SUPFAM" id="SSF55729">
    <property type="entry name" value="Acyl-CoA N-acyltransferases (Nat)"/>
    <property type="match status" value="1"/>
</dbReference>
<dbReference type="CDD" id="cd04301">
    <property type="entry name" value="NAT_SF"/>
    <property type="match status" value="1"/>
</dbReference>
<dbReference type="PROSITE" id="PS51186">
    <property type="entry name" value="GNAT"/>
    <property type="match status" value="1"/>
</dbReference>
<accession>A0ABD5IVP5</accession>
<dbReference type="InterPro" id="IPR000182">
    <property type="entry name" value="GNAT_dom"/>
</dbReference>
<sequence>MEEIVAPMTFEHLQECIELYIRVFHREPWNENWTYEAARERLTDLLHTPKFIGFVCKQREAILGFIAGHSKASDQGMAFYLAELCIDQKAQGKGYGSQLLRVLEEELQKQHVRSIYLLTSAYGAAAAFYRKNGYTVRADRIVMKKSL</sequence>
<dbReference type="Pfam" id="PF13508">
    <property type="entry name" value="Acetyltransf_7"/>
    <property type="match status" value="1"/>
</dbReference>
<dbReference type="PANTHER" id="PTHR43420">
    <property type="entry name" value="ACETYLTRANSFERASE"/>
    <property type="match status" value="1"/>
</dbReference>
<evidence type="ECO:0000313" key="5">
    <source>
        <dbReference type="Proteomes" id="UP001339962"/>
    </source>
</evidence>
<comment type="caution">
    <text evidence="4">The sequence shown here is derived from an EMBL/GenBank/DDBJ whole genome shotgun (WGS) entry which is preliminary data.</text>
</comment>
<reference evidence="4 5" key="1">
    <citation type="submission" date="2023-03" db="EMBL/GenBank/DDBJ databases">
        <title>Bacillus Genome Sequencing.</title>
        <authorList>
            <person name="Dunlap C."/>
        </authorList>
    </citation>
    <scope>NUCLEOTIDE SEQUENCE [LARGE SCALE GENOMIC DNA]</scope>
    <source>
        <strain evidence="4 5">NRS-38</strain>
    </source>
</reference>
<dbReference type="InterPro" id="IPR050680">
    <property type="entry name" value="YpeA/RimI_acetyltransf"/>
</dbReference>
<protein>
    <submittedName>
        <fullName evidence="4">GNAT family N-acetyltransferase</fullName>
    </submittedName>
</protein>
<dbReference type="EMBL" id="JARTLI010000018">
    <property type="protein sequence ID" value="MED5052268.1"/>
    <property type="molecule type" value="Genomic_DNA"/>
</dbReference>
<keyword evidence="1" id="KW-0808">Transferase</keyword>
<dbReference type="Proteomes" id="UP001339962">
    <property type="component" value="Unassembled WGS sequence"/>
</dbReference>
<evidence type="ECO:0000256" key="2">
    <source>
        <dbReference type="ARBA" id="ARBA00023315"/>
    </source>
</evidence>
<dbReference type="RefSeq" id="WP_183186184.1">
    <property type="nucleotide sequence ID" value="NZ_JACIDF010000001.1"/>
</dbReference>
<evidence type="ECO:0000313" key="4">
    <source>
        <dbReference type="EMBL" id="MED5052268.1"/>
    </source>
</evidence>
<organism evidence="4 5">
    <name type="scientific">Anoxybacteroides rupiense</name>
    <dbReference type="NCBI Taxonomy" id="311460"/>
    <lineage>
        <taxon>Bacteria</taxon>
        <taxon>Bacillati</taxon>
        <taxon>Bacillota</taxon>
        <taxon>Bacilli</taxon>
        <taxon>Bacillales</taxon>
        <taxon>Anoxybacillaceae</taxon>
        <taxon>Anoxybacteroides</taxon>
    </lineage>
</organism>
<dbReference type="AlphaFoldDB" id="A0ABD5IVP5"/>
<gene>
    <name evidence="4" type="ORF">P9850_10425</name>
</gene>